<organism evidence="1 2">
    <name type="scientific">Marchantia polymorpha</name>
    <name type="common">Common liverwort</name>
    <name type="synonym">Marchantia aquatica</name>
    <dbReference type="NCBI Taxonomy" id="3197"/>
    <lineage>
        <taxon>Eukaryota</taxon>
        <taxon>Viridiplantae</taxon>
        <taxon>Streptophyta</taxon>
        <taxon>Embryophyta</taxon>
        <taxon>Marchantiophyta</taxon>
        <taxon>Marchantiopsida</taxon>
        <taxon>Marchantiidae</taxon>
        <taxon>Marchantiales</taxon>
        <taxon>Marchantiaceae</taxon>
        <taxon>Marchantia</taxon>
    </lineage>
</organism>
<accession>A0A2R6WFQ6</accession>
<dbReference type="Proteomes" id="UP000244005">
    <property type="component" value="Unassembled WGS sequence"/>
</dbReference>
<evidence type="ECO:0000313" key="1">
    <source>
        <dbReference type="EMBL" id="PTQ32689.1"/>
    </source>
</evidence>
<name>A0A2R6WFQ6_MARPO</name>
<evidence type="ECO:0000313" key="2">
    <source>
        <dbReference type="Proteomes" id="UP000244005"/>
    </source>
</evidence>
<sequence>MEGSIKNCTQCDEASYDILDADSLRTCEALVRRKIDFEEIYIKQHNDRLLFKDMNKVVEVLERKTVFVTLKTYPTRNPH</sequence>
<reference evidence="2" key="1">
    <citation type="journal article" date="2017" name="Cell">
        <title>Insights into land plant evolution garnered from the Marchantia polymorpha genome.</title>
        <authorList>
            <person name="Bowman J.L."/>
            <person name="Kohchi T."/>
            <person name="Yamato K.T."/>
            <person name="Jenkins J."/>
            <person name="Shu S."/>
            <person name="Ishizaki K."/>
            <person name="Yamaoka S."/>
            <person name="Nishihama R."/>
            <person name="Nakamura Y."/>
            <person name="Berger F."/>
            <person name="Adam C."/>
            <person name="Aki S.S."/>
            <person name="Althoff F."/>
            <person name="Araki T."/>
            <person name="Arteaga-Vazquez M.A."/>
            <person name="Balasubrmanian S."/>
            <person name="Barry K."/>
            <person name="Bauer D."/>
            <person name="Boehm C.R."/>
            <person name="Briginshaw L."/>
            <person name="Caballero-Perez J."/>
            <person name="Catarino B."/>
            <person name="Chen F."/>
            <person name="Chiyoda S."/>
            <person name="Chovatia M."/>
            <person name="Davies K.M."/>
            <person name="Delmans M."/>
            <person name="Demura T."/>
            <person name="Dierschke T."/>
            <person name="Dolan L."/>
            <person name="Dorantes-Acosta A.E."/>
            <person name="Eklund D.M."/>
            <person name="Florent S.N."/>
            <person name="Flores-Sandoval E."/>
            <person name="Fujiyama A."/>
            <person name="Fukuzawa H."/>
            <person name="Galik B."/>
            <person name="Grimanelli D."/>
            <person name="Grimwood J."/>
            <person name="Grossniklaus U."/>
            <person name="Hamada T."/>
            <person name="Haseloff J."/>
            <person name="Hetherington A.J."/>
            <person name="Higo A."/>
            <person name="Hirakawa Y."/>
            <person name="Hundley H.N."/>
            <person name="Ikeda Y."/>
            <person name="Inoue K."/>
            <person name="Inoue S.I."/>
            <person name="Ishida S."/>
            <person name="Jia Q."/>
            <person name="Kakita M."/>
            <person name="Kanazawa T."/>
            <person name="Kawai Y."/>
            <person name="Kawashima T."/>
            <person name="Kennedy M."/>
            <person name="Kinose K."/>
            <person name="Kinoshita T."/>
            <person name="Kohara Y."/>
            <person name="Koide E."/>
            <person name="Komatsu K."/>
            <person name="Kopischke S."/>
            <person name="Kubo M."/>
            <person name="Kyozuka J."/>
            <person name="Lagercrantz U."/>
            <person name="Lin S.S."/>
            <person name="Lindquist E."/>
            <person name="Lipzen A.M."/>
            <person name="Lu C.W."/>
            <person name="De Luna E."/>
            <person name="Martienssen R.A."/>
            <person name="Minamino N."/>
            <person name="Mizutani M."/>
            <person name="Mizutani M."/>
            <person name="Mochizuki N."/>
            <person name="Monte I."/>
            <person name="Mosher R."/>
            <person name="Nagasaki H."/>
            <person name="Nakagami H."/>
            <person name="Naramoto S."/>
            <person name="Nishitani K."/>
            <person name="Ohtani M."/>
            <person name="Okamoto T."/>
            <person name="Okumura M."/>
            <person name="Phillips J."/>
            <person name="Pollak B."/>
            <person name="Reinders A."/>
            <person name="Rovekamp M."/>
            <person name="Sano R."/>
            <person name="Sawa S."/>
            <person name="Schmid M.W."/>
            <person name="Shirakawa M."/>
            <person name="Solano R."/>
            <person name="Spunde A."/>
            <person name="Suetsugu N."/>
            <person name="Sugano S."/>
            <person name="Sugiyama A."/>
            <person name="Sun R."/>
            <person name="Suzuki Y."/>
            <person name="Takenaka M."/>
            <person name="Takezawa D."/>
            <person name="Tomogane H."/>
            <person name="Tsuzuki M."/>
            <person name="Ueda T."/>
            <person name="Umeda M."/>
            <person name="Ward J.M."/>
            <person name="Watanabe Y."/>
            <person name="Yazaki K."/>
            <person name="Yokoyama R."/>
            <person name="Yoshitake Y."/>
            <person name="Yotsui I."/>
            <person name="Zachgo S."/>
            <person name="Schmutz J."/>
        </authorList>
    </citation>
    <scope>NUCLEOTIDE SEQUENCE [LARGE SCALE GENOMIC DNA]</scope>
    <source>
        <strain evidence="2">Tak-1</strain>
    </source>
</reference>
<gene>
    <name evidence="1" type="ORF">MARPO_0096s0037</name>
</gene>
<proteinExistence type="predicted"/>
<dbReference type="EMBL" id="KZ772768">
    <property type="protein sequence ID" value="PTQ32689.1"/>
    <property type="molecule type" value="Genomic_DNA"/>
</dbReference>
<dbReference type="AlphaFoldDB" id="A0A2R6WFQ6"/>
<protein>
    <submittedName>
        <fullName evidence="1">Uncharacterized protein</fullName>
    </submittedName>
</protein>
<keyword evidence="2" id="KW-1185">Reference proteome</keyword>